<comment type="caution">
    <text evidence="1">The sequence shown here is derived from an EMBL/GenBank/DDBJ whole genome shotgun (WGS) entry which is preliminary data.</text>
</comment>
<evidence type="ECO:0000313" key="1">
    <source>
        <dbReference type="EMBL" id="KAL0953218.1"/>
    </source>
</evidence>
<dbReference type="EMBL" id="JASNQZ010000008">
    <property type="protein sequence ID" value="KAL0953218.1"/>
    <property type="molecule type" value="Genomic_DNA"/>
</dbReference>
<organism evidence="1 2">
    <name type="scientific">Hohenbuehelia grisea</name>
    <dbReference type="NCBI Taxonomy" id="104357"/>
    <lineage>
        <taxon>Eukaryota</taxon>
        <taxon>Fungi</taxon>
        <taxon>Dikarya</taxon>
        <taxon>Basidiomycota</taxon>
        <taxon>Agaricomycotina</taxon>
        <taxon>Agaricomycetes</taxon>
        <taxon>Agaricomycetidae</taxon>
        <taxon>Agaricales</taxon>
        <taxon>Pleurotineae</taxon>
        <taxon>Pleurotaceae</taxon>
        <taxon>Hohenbuehelia</taxon>
    </lineage>
</organism>
<sequence>MPQGPQTKWRILMCCSLRVNCEAEEEASGESDINDEFEEEDLDDKVLHDALERILAKIEADDCEWLPSKEKQRLSVSKTTSSIRRQGLRPYQRIGARVYLLAEVSLRVESNRDGEPHCELA</sequence>
<gene>
    <name evidence="1" type="ORF">HGRIS_004471</name>
</gene>
<name>A0ABR3JCQ9_9AGAR</name>
<evidence type="ECO:0000313" key="2">
    <source>
        <dbReference type="Proteomes" id="UP001556367"/>
    </source>
</evidence>
<keyword evidence="2" id="KW-1185">Reference proteome</keyword>
<reference evidence="2" key="1">
    <citation type="submission" date="2024-06" db="EMBL/GenBank/DDBJ databases">
        <title>Multi-omics analyses provide insights into the biosynthesis of the anticancer antibiotic pleurotin in Hohenbuehelia grisea.</title>
        <authorList>
            <person name="Weaver J.A."/>
            <person name="Alberti F."/>
        </authorList>
    </citation>
    <scope>NUCLEOTIDE SEQUENCE [LARGE SCALE GENOMIC DNA]</scope>
    <source>
        <strain evidence="2">T-177</strain>
    </source>
</reference>
<protein>
    <submittedName>
        <fullName evidence="1">Uncharacterized protein</fullName>
    </submittedName>
</protein>
<dbReference type="Proteomes" id="UP001556367">
    <property type="component" value="Unassembled WGS sequence"/>
</dbReference>
<proteinExistence type="predicted"/>
<accession>A0ABR3JCQ9</accession>